<feature type="active site" description="Proton donor/acceptor" evidence="13">
    <location>
        <position position="334"/>
    </location>
</feature>
<dbReference type="GO" id="GO:0071972">
    <property type="term" value="F:peptidoglycan L,D-transpeptidase activity"/>
    <property type="evidence" value="ECO:0007669"/>
    <property type="project" value="TreeGrafter"/>
</dbReference>
<dbReference type="CDD" id="cd13432">
    <property type="entry name" value="LDT_IgD_like_2"/>
    <property type="match status" value="1"/>
</dbReference>
<keyword evidence="6 13" id="KW-0573">Peptidoglycan synthesis</keyword>
<keyword evidence="3" id="KW-0808">Transferase</keyword>
<protein>
    <submittedName>
        <fullName evidence="15">L,D-transpeptidase family protein</fullName>
    </submittedName>
</protein>
<dbReference type="Gene3D" id="2.60.40.3710">
    <property type="match status" value="1"/>
</dbReference>
<sequence>MRDGRAVRGRGGRKGPAGRGLVAVLLGLTLLATGCGEDEANGGGEKPGKAAEVADGPSRATVDIAPRHGAEDVATTGALKVTARGGALTDVTVESSEGEAVEGSIGEDGASWKPKRALATGTEYHVNAVARDAEGRTAAKTATFTTVVARDTFIGYFTPEDGSTVGVGMPVSLRFSRPVEDRDAVAGGVEVTADPAVEVRGHWFGNQRLDFRPEDYWEPGTEVTLSLRLGGVEAADGVYGTQNKDVTFTVGRSMVSTVDAKKKTMTVERDGEVWKTLPITAGSPQTPTWNGQMVISEKHEVTRMNGDTVGFGGEYDIKDVPHAMRLSTSGTFVHGNYWAGRSTFGARNVSHGCVGLFDQRGGGDPAADAAWFYDHSMIGDVVVVKNSQDKTIAPDNGLNGWNLDWSEWGR</sequence>
<feature type="active site" description="Nucleophile" evidence="13">
    <location>
        <position position="353"/>
    </location>
</feature>
<comment type="pathway">
    <text evidence="12">Glycan biosynthesis.</text>
</comment>
<dbReference type="PROSITE" id="PS51257">
    <property type="entry name" value="PROKAR_LIPOPROTEIN"/>
    <property type="match status" value="1"/>
</dbReference>
<dbReference type="InterPro" id="IPR041280">
    <property type="entry name" value="Big_10"/>
</dbReference>
<keyword evidence="16" id="KW-1185">Reference proteome</keyword>
<dbReference type="CDD" id="cd16913">
    <property type="entry name" value="YkuD_like"/>
    <property type="match status" value="1"/>
</dbReference>
<evidence type="ECO:0000256" key="6">
    <source>
        <dbReference type="ARBA" id="ARBA00022984"/>
    </source>
</evidence>
<dbReference type="PANTHER" id="PTHR30582:SF2">
    <property type="entry name" value="L,D-TRANSPEPTIDASE YCIB-RELATED"/>
    <property type="match status" value="1"/>
</dbReference>
<evidence type="ECO:0000256" key="2">
    <source>
        <dbReference type="ARBA" id="ARBA00022475"/>
    </source>
</evidence>
<reference evidence="15" key="1">
    <citation type="submission" date="2020-09" db="EMBL/GenBank/DDBJ databases">
        <title>Secondary metabolite and genome analysis of marine Streptomyces chumphonensis KK1-2T.</title>
        <authorList>
            <person name="Phongsopitanun W."/>
            <person name="Kanchanasin P."/>
            <person name="Pittayakhajonwut P."/>
            <person name="Suwanborirux K."/>
            <person name="Tanasupawat S."/>
        </authorList>
    </citation>
    <scope>NUCLEOTIDE SEQUENCE</scope>
    <source>
        <strain evidence="15">KK1-2</strain>
    </source>
</reference>
<dbReference type="FunFam" id="2.40.440.10:FF:000005">
    <property type="entry name" value="L,D-transpeptidase 2"/>
    <property type="match status" value="1"/>
</dbReference>
<dbReference type="GO" id="GO:0016746">
    <property type="term" value="F:acyltransferase activity"/>
    <property type="evidence" value="ECO:0007669"/>
    <property type="project" value="UniProtKB-KW"/>
</dbReference>
<dbReference type="InterPro" id="IPR005490">
    <property type="entry name" value="LD_TPept_cat_dom"/>
</dbReference>
<keyword evidence="9" id="KW-0449">Lipoprotein</keyword>
<evidence type="ECO:0000256" key="11">
    <source>
        <dbReference type="ARBA" id="ARBA00023316"/>
    </source>
</evidence>
<keyword evidence="10" id="KW-0012">Acyltransferase</keyword>
<comment type="caution">
    <text evidence="15">The sequence shown here is derived from an EMBL/GenBank/DDBJ whole genome shotgun (WGS) entry which is preliminary data.</text>
</comment>
<evidence type="ECO:0000259" key="14">
    <source>
        <dbReference type="PROSITE" id="PS52029"/>
    </source>
</evidence>
<evidence type="ECO:0000256" key="10">
    <source>
        <dbReference type="ARBA" id="ARBA00023315"/>
    </source>
</evidence>
<dbReference type="GO" id="GO:0071555">
    <property type="term" value="P:cell wall organization"/>
    <property type="evidence" value="ECO:0007669"/>
    <property type="project" value="UniProtKB-UniRule"/>
</dbReference>
<keyword evidence="11 13" id="KW-0961">Cell wall biogenesis/degradation</keyword>
<keyword evidence="8" id="KW-0564">Palmitate</keyword>
<dbReference type="PROSITE" id="PS52029">
    <property type="entry name" value="LD_TPASE"/>
    <property type="match status" value="1"/>
</dbReference>
<dbReference type="SUPFAM" id="SSF141523">
    <property type="entry name" value="L,D-transpeptidase catalytic domain-like"/>
    <property type="match status" value="1"/>
</dbReference>
<dbReference type="Gene3D" id="2.60.40.3780">
    <property type="match status" value="1"/>
</dbReference>
<dbReference type="Pfam" id="PF17964">
    <property type="entry name" value="Big_10"/>
    <property type="match status" value="1"/>
</dbReference>
<evidence type="ECO:0000256" key="4">
    <source>
        <dbReference type="ARBA" id="ARBA00022729"/>
    </source>
</evidence>
<dbReference type="InterPro" id="IPR038063">
    <property type="entry name" value="Transpep_catalytic_dom"/>
</dbReference>
<comment type="pathway">
    <text evidence="1 13">Cell wall biogenesis; peptidoglycan biosynthesis.</text>
</comment>
<dbReference type="InterPro" id="IPR050979">
    <property type="entry name" value="LD-transpeptidase"/>
</dbReference>
<keyword evidence="4" id="KW-0732">Signal</keyword>
<dbReference type="GO" id="GO:0018104">
    <property type="term" value="P:peptidoglycan-protein cross-linking"/>
    <property type="evidence" value="ECO:0007669"/>
    <property type="project" value="TreeGrafter"/>
</dbReference>
<evidence type="ECO:0000256" key="5">
    <source>
        <dbReference type="ARBA" id="ARBA00022960"/>
    </source>
</evidence>
<dbReference type="EMBL" id="JACXYU010000014">
    <property type="protein sequence ID" value="MBD3934105.1"/>
    <property type="molecule type" value="Genomic_DNA"/>
</dbReference>
<dbReference type="GO" id="GO:0008360">
    <property type="term" value="P:regulation of cell shape"/>
    <property type="evidence" value="ECO:0007669"/>
    <property type="project" value="UniProtKB-UniRule"/>
</dbReference>
<dbReference type="Pfam" id="PF03734">
    <property type="entry name" value="YkuD"/>
    <property type="match status" value="1"/>
</dbReference>
<accession>A0A927F1Z5</accession>
<dbReference type="Gene3D" id="2.40.440.10">
    <property type="entry name" value="L,D-transpeptidase catalytic domain-like"/>
    <property type="match status" value="1"/>
</dbReference>
<evidence type="ECO:0000256" key="9">
    <source>
        <dbReference type="ARBA" id="ARBA00023288"/>
    </source>
</evidence>
<proteinExistence type="predicted"/>
<organism evidence="15 16">
    <name type="scientific">Streptomyces chumphonensis</name>
    <dbReference type="NCBI Taxonomy" id="1214925"/>
    <lineage>
        <taxon>Bacteria</taxon>
        <taxon>Bacillati</taxon>
        <taxon>Actinomycetota</taxon>
        <taxon>Actinomycetes</taxon>
        <taxon>Kitasatosporales</taxon>
        <taxon>Streptomycetaceae</taxon>
        <taxon>Streptomyces</taxon>
    </lineage>
</organism>
<dbReference type="Proteomes" id="UP000632289">
    <property type="component" value="Unassembled WGS sequence"/>
</dbReference>
<evidence type="ECO:0000313" key="16">
    <source>
        <dbReference type="Proteomes" id="UP000632289"/>
    </source>
</evidence>
<dbReference type="GO" id="GO:0005576">
    <property type="term" value="C:extracellular region"/>
    <property type="evidence" value="ECO:0007669"/>
    <property type="project" value="TreeGrafter"/>
</dbReference>
<evidence type="ECO:0000313" key="15">
    <source>
        <dbReference type="EMBL" id="MBD3934105.1"/>
    </source>
</evidence>
<keyword evidence="7" id="KW-0472">Membrane</keyword>
<name>A0A927F1Z5_9ACTN</name>
<dbReference type="AlphaFoldDB" id="A0A927F1Z5"/>
<evidence type="ECO:0000256" key="12">
    <source>
        <dbReference type="ARBA" id="ARBA00060592"/>
    </source>
</evidence>
<evidence type="ECO:0000256" key="1">
    <source>
        <dbReference type="ARBA" id="ARBA00004752"/>
    </source>
</evidence>
<feature type="domain" description="L,D-TPase catalytic" evidence="14">
    <location>
        <begin position="254"/>
        <end position="385"/>
    </location>
</feature>
<gene>
    <name evidence="15" type="ORF">IF129_21405</name>
</gene>
<evidence type="ECO:0000256" key="13">
    <source>
        <dbReference type="PROSITE-ProRule" id="PRU01373"/>
    </source>
</evidence>
<evidence type="ECO:0000256" key="8">
    <source>
        <dbReference type="ARBA" id="ARBA00023139"/>
    </source>
</evidence>
<keyword evidence="5 13" id="KW-0133">Cell shape</keyword>
<evidence type="ECO:0000256" key="3">
    <source>
        <dbReference type="ARBA" id="ARBA00022679"/>
    </source>
</evidence>
<keyword evidence="2" id="KW-1003">Cell membrane</keyword>
<evidence type="ECO:0000256" key="7">
    <source>
        <dbReference type="ARBA" id="ARBA00023136"/>
    </source>
</evidence>
<dbReference type="PANTHER" id="PTHR30582">
    <property type="entry name" value="L,D-TRANSPEPTIDASE"/>
    <property type="match status" value="1"/>
</dbReference>